<comment type="caution">
    <text evidence="2">The sequence shown here is derived from an EMBL/GenBank/DDBJ whole genome shotgun (WGS) entry which is preliminary data.</text>
</comment>
<protein>
    <recommendedName>
        <fullName evidence="1">Thioredoxin domain-containing protein</fullName>
    </recommendedName>
</protein>
<dbReference type="PANTHER" id="PTHR46546:SF4">
    <property type="entry name" value="SHEWANELLA-LIKE PROTEIN PHOSPHATASE 1"/>
    <property type="match status" value="1"/>
</dbReference>
<proteinExistence type="predicted"/>
<organism evidence="2 3">
    <name type="scientific">Niastella koreensis</name>
    <dbReference type="NCBI Taxonomy" id="354356"/>
    <lineage>
        <taxon>Bacteria</taxon>
        <taxon>Pseudomonadati</taxon>
        <taxon>Bacteroidota</taxon>
        <taxon>Chitinophagia</taxon>
        <taxon>Chitinophagales</taxon>
        <taxon>Chitinophagaceae</taxon>
        <taxon>Niastella</taxon>
    </lineage>
</organism>
<keyword evidence="3" id="KW-1185">Reference proteome</keyword>
<sequence>MNKKKLLLTLAVLGFTKLGLSFPQPKKTMIVSDAPPTNQSSYYDYYKQQHIDFSDSLGIWVYKFDTTTLRNSESFIKEKIDNKQVKWLVNIGEPGLIRLPFLRQSIFINAGDSLRINFVNNQPVITGKGMESFNLQLSIFQYQNDILKHLSHYVKIKSVQDFTDWEKYSDDKLEFILRQLDLYKSKIPAVMYELIKNRAIKEVEFQRTEAYLVLNDYRVKNADCRLTVSDMKNIADSTLNKPWAKWLRNQADYIGDNETWYFYQYARVQVFNKVGWNWEADNFNTGAKRNLLYYQEIKTLYTGLLRERLLQFILAEEIIKDLGYLHPLTKVLLRDYYNQPGFRDYKLWMRNFEKTAAVKYNFKDEYEVIALDFRLKDINGNVYSIQNFRNKITLLNFWDNRYPSGCDSMALALQRVRQSFKGDTNVAFVNVFTDADKDKWLKAIKQKEKFELGILNLTTGSTNNDMLEDYGINSCPDVVLLGVSGEIAEHPVPDPRSDNGTSLINLIRTKLAQLNDGPYLFYKGDTLQMDYIIRSLPVTESSVKNKSITFQVSTDQYPNTFSVTLKSSLQNEPAIYPQPEKQLVLSDIEGNFDAFRKLLQANGVIDEQYNWTFGKGHLIFIGDMFDRGQQVTECLWLTYALEDKARAAGGYVHFILGNHEILNLSNDQRYVQEKYKHNIILLKLKYKDLFTGDTELGRWLRTKNIMEKIGDVLYLHAGVAREVNQLDLSLQQINDKVRPHLDNRDEFKTNNSQPQLMALFNGKTSPFWYRGYYKGRDQESIIDSTLRKFQVSHIITGHTIVADTISVHYGGKVINTDVHHAEGKSEALLIEHDRFFRLGRSGVIKELIANEQPITMQYTR</sequence>
<dbReference type="InterPro" id="IPR013766">
    <property type="entry name" value="Thioredoxin_domain"/>
</dbReference>
<dbReference type="Proteomes" id="UP000192277">
    <property type="component" value="Unassembled WGS sequence"/>
</dbReference>
<dbReference type="Gene3D" id="3.60.21.10">
    <property type="match status" value="1"/>
</dbReference>
<dbReference type="Pfam" id="PF00149">
    <property type="entry name" value="Metallophos"/>
    <property type="match status" value="1"/>
</dbReference>
<dbReference type="PANTHER" id="PTHR46546">
    <property type="entry name" value="SHEWANELLA-LIKE PROTEIN PHOSPHATASE 1"/>
    <property type="match status" value="1"/>
</dbReference>
<evidence type="ECO:0000313" key="3">
    <source>
        <dbReference type="Proteomes" id="UP000192277"/>
    </source>
</evidence>
<dbReference type="InterPro" id="IPR004843">
    <property type="entry name" value="Calcineurin-like_PHP"/>
</dbReference>
<gene>
    <name evidence="2" type="ORF">A4D02_10795</name>
</gene>
<name>A0ABX3NRS2_9BACT</name>
<evidence type="ECO:0000259" key="1">
    <source>
        <dbReference type="PROSITE" id="PS51352"/>
    </source>
</evidence>
<reference evidence="2 3" key="1">
    <citation type="submission" date="2016-04" db="EMBL/GenBank/DDBJ databases">
        <authorList>
            <person name="Chen L."/>
            <person name="Zhuang W."/>
            <person name="Wang G."/>
        </authorList>
    </citation>
    <scope>NUCLEOTIDE SEQUENCE [LARGE SCALE GENOMIC DNA]</scope>
    <source>
        <strain evidence="3">GR20</strain>
    </source>
</reference>
<accession>A0ABX3NRS2</accession>
<dbReference type="SUPFAM" id="SSF56300">
    <property type="entry name" value="Metallo-dependent phosphatases"/>
    <property type="match status" value="1"/>
</dbReference>
<dbReference type="PROSITE" id="PS51352">
    <property type="entry name" value="THIOREDOXIN_2"/>
    <property type="match status" value="1"/>
</dbReference>
<dbReference type="SUPFAM" id="SSF52833">
    <property type="entry name" value="Thioredoxin-like"/>
    <property type="match status" value="1"/>
</dbReference>
<dbReference type="InterPro" id="IPR029052">
    <property type="entry name" value="Metallo-depent_PP-like"/>
</dbReference>
<dbReference type="EMBL" id="LWBO01000034">
    <property type="protein sequence ID" value="OQP43955.1"/>
    <property type="molecule type" value="Genomic_DNA"/>
</dbReference>
<evidence type="ECO:0000313" key="2">
    <source>
        <dbReference type="EMBL" id="OQP43955.1"/>
    </source>
</evidence>
<dbReference type="Pfam" id="PF13905">
    <property type="entry name" value="Thioredoxin_8"/>
    <property type="match status" value="1"/>
</dbReference>
<dbReference type="Gene3D" id="3.40.30.10">
    <property type="entry name" value="Glutaredoxin"/>
    <property type="match status" value="1"/>
</dbReference>
<dbReference type="InterPro" id="IPR036249">
    <property type="entry name" value="Thioredoxin-like_sf"/>
</dbReference>
<feature type="domain" description="Thioredoxin" evidence="1">
    <location>
        <begin position="364"/>
        <end position="512"/>
    </location>
</feature>
<dbReference type="InterPro" id="IPR012336">
    <property type="entry name" value="Thioredoxin-like_fold"/>
</dbReference>